<evidence type="ECO:0000256" key="5">
    <source>
        <dbReference type="ARBA" id="ARBA00022840"/>
    </source>
</evidence>
<proteinExistence type="inferred from homology"/>
<accession>A0A1W1D2T8</accession>
<dbReference type="GO" id="GO:0005737">
    <property type="term" value="C:cytoplasm"/>
    <property type="evidence" value="ECO:0007669"/>
    <property type="project" value="TreeGrafter"/>
</dbReference>
<dbReference type="Gene3D" id="3.90.190.20">
    <property type="entry name" value="Mur ligase, C-terminal domain"/>
    <property type="match status" value="1"/>
</dbReference>
<keyword evidence="3" id="KW-0479">Metal-binding</keyword>
<sequence>MLEDFLNKKPLYYDEIDYTRMPRVYKRIKSYLPSPKIIHIIGTNGKGTTGRFLATALHHRGYRVGHYTSPHILTFNERIWIDGQDVCDEALQQAHQKLLSFLTQEEAESLSYFEYTTFLAMVLFDGLDFVVLEAGLGGEHDATAVFKKQLTLVTPIDKDHEAFLGSSIKEIATTKLKAIQKDAIFTLQKHQEVYEVAKNLHISWFDTRDFLELEDKQKIQNIAKKLSLAPYLQENLKLSISALKFFGISYDEKDFEDAKLFGRLTHLAKNIIIDVGHNVLAAKAIVKSLEGKKYTLIYNSYKDKEYEKILMILQPIIKEVLLIEIEDQRIEDITFLEDTLKQLHLIYHTFDGKIDEKEEYLVFGSFKVVEAFLGVYNG</sequence>
<organism evidence="7">
    <name type="scientific">hydrothermal vent metagenome</name>
    <dbReference type="NCBI Taxonomy" id="652676"/>
    <lineage>
        <taxon>unclassified sequences</taxon>
        <taxon>metagenomes</taxon>
        <taxon>ecological metagenomes</taxon>
    </lineage>
</organism>
<evidence type="ECO:0000256" key="1">
    <source>
        <dbReference type="ARBA" id="ARBA00008276"/>
    </source>
</evidence>
<evidence type="ECO:0000256" key="2">
    <source>
        <dbReference type="ARBA" id="ARBA00022598"/>
    </source>
</evidence>
<gene>
    <name evidence="7" type="ORF">MNB_SM-3-1488</name>
</gene>
<dbReference type="Gene3D" id="3.40.1190.10">
    <property type="entry name" value="Mur-like, catalytic domain"/>
    <property type="match status" value="1"/>
</dbReference>
<comment type="similarity">
    <text evidence="1">Belongs to the folylpolyglutamate synthase family.</text>
</comment>
<dbReference type="GO" id="GO:0008841">
    <property type="term" value="F:dihydrofolate synthase activity"/>
    <property type="evidence" value="ECO:0007669"/>
    <property type="project" value="UniProtKB-EC"/>
</dbReference>
<dbReference type="SUPFAM" id="SSF53623">
    <property type="entry name" value="MurD-like peptide ligases, catalytic domain"/>
    <property type="match status" value="1"/>
</dbReference>
<dbReference type="GO" id="GO:0046872">
    <property type="term" value="F:metal ion binding"/>
    <property type="evidence" value="ECO:0007669"/>
    <property type="project" value="UniProtKB-KW"/>
</dbReference>
<evidence type="ECO:0000256" key="6">
    <source>
        <dbReference type="ARBA" id="ARBA00022842"/>
    </source>
</evidence>
<keyword evidence="2 7" id="KW-0436">Ligase</keyword>
<dbReference type="SUPFAM" id="SSF53244">
    <property type="entry name" value="MurD-like peptide ligases, peptide-binding domain"/>
    <property type="match status" value="1"/>
</dbReference>
<keyword evidence="6" id="KW-0460">Magnesium</keyword>
<keyword evidence="4" id="KW-0547">Nucleotide-binding</keyword>
<dbReference type="PANTHER" id="PTHR11136:SF0">
    <property type="entry name" value="DIHYDROFOLATE SYNTHETASE-RELATED"/>
    <property type="match status" value="1"/>
</dbReference>
<evidence type="ECO:0000256" key="3">
    <source>
        <dbReference type="ARBA" id="ARBA00022723"/>
    </source>
</evidence>
<dbReference type="InterPro" id="IPR001645">
    <property type="entry name" value="Folylpolyglutamate_synth"/>
</dbReference>
<evidence type="ECO:0000256" key="4">
    <source>
        <dbReference type="ARBA" id="ARBA00022741"/>
    </source>
</evidence>
<dbReference type="InterPro" id="IPR036565">
    <property type="entry name" value="Mur-like_cat_sf"/>
</dbReference>
<reference evidence="7" key="1">
    <citation type="submission" date="2016-10" db="EMBL/GenBank/DDBJ databases">
        <authorList>
            <person name="de Groot N.N."/>
        </authorList>
    </citation>
    <scope>NUCLEOTIDE SEQUENCE</scope>
</reference>
<dbReference type="PANTHER" id="PTHR11136">
    <property type="entry name" value="FOLYLPOLYGLUTAMATE SYNTHASE-RELATED"/>
    <property type="match status" value="1"/>
</dbReference>
<dbReference type="GO" id="GO:0004326">
    <property type="term" value="F:tetrahydrofolylpolyglutamate synthase activity"/>
    <property type="evidence" value="ECO:0007669"/>
    <property type="project" value="UniProtKB-EC"/>
</dbReference>
<dbReference type="AlphaFoldDB" id="A0A1W1D2T8"/>
<keyword evidence="5" id="KW-0067">ATP-binding</keyword>
<name>A0A1W1D2T8_9ZZZZ</name>
<dbReference type="EC" id="6.3.2.17" evidence="7"/>
<dbReference type="InterPro" id="IPR036615">
    <property type="entry name" value="Mur_ligase_C_dom_sf"/>
</dbReference>
<dbReference type="EMBL" id="FPHP01000003">
    <property type="protein sequence ID" value="SFV74772.1"/>
    <property type="molecule type" value="Genomic_DNA"/>
</dbReference>
<dbReference type="EC" id="6.3.2.12" evidence="7"/>
<evidence type="ECO:0000313" key="7">
    <source>
        <dbReference type="EMBL" id="SFV74772.1"/>
    </source>
</evidence>
<dbReference type="NCBIfam" id="TIGR01499">
    <property type="entry name" value="folC"/>
    <property type="match status" value="1"/>
</dbReference>
<dbReference type="GO" id="GO:0005524">
    <property type="term" value="F:ATP binding"/>
    <property type="evidence" value="ECO:0007669"/>
    <property type="project" value="UniProtKB-KW"/>
</dbReference>
<protein>
    <submittedName>
        <fullName evidence="7">Dihydrofolate synthase @ Folylpolyglutamate synthase</fullName>
        <ecNumber evidence="7">6.3.2.12</ecNumber>
        <ecNumber evidence="7">6.3.2.17</ecNumber>
    </submittedName>
</protein>